<dbReference type="PANTHER" id="PTHR11685">
    <property type="entry name" value="RBR FAMILY RING FINGER AND IBR DOMAIN-CONTAINING"/>
    <property type="match status" value="1"/>
</dbReference>
<comment type="pathway">
    <text evidence="3">Protein modification; protein ubiquitination.</text>
</comment>
<keyword evidence="6 15" id="KW-0812">Transmembrane</keyword>
<dbReference type="GO" id="GO:0016567">
    <property type="term" value="P:protein ubiquitination"/>
    <property type="evidence" value="ECO:0007669"/>
    <property type="project" value="InterPro"/>
</dbReference>
<evidence type="ECO:0000256" key="8">
    <source>
        <dbReference type="ARBA" id="ARBA00022737"/>
    </source>
</evidence>
<evidence type="ECO:0000256" key="13">
    <source>
        <dbReference type="ARBA" id="ARBA00023136"/>
    </source>
</evidence>
<dbReference type="Gene3D" id="3.30.40.10">
    <property type="entry name" value="Zinc/RING finger domain, C3HC4 (zinc finger)"/>
    <property type="match status" value="1"/>
</dbReference>
<dbReference type="PROSITE" id="PS51873">
    <property type="entry name" value="TRIAD"/>
    <property type="match status" value="1"/>
</dbReference>
<evidence type="ECO:0000256" key="11">
    <source>
        <dbReference type="ARBA" id="ARBA00022833"/>
    </source>
</evidence>
<evidence type="ECO:0000313" key="18">
    <source>
        <dbReference type="EMBL" id="CDW77444.1"/>
    </source>
</evidence>
<dbReference type="InterPro" id="IPR044066">
    <property type="entry name" value="TRIAD_supradom"/>
</dbReference>
<dbReference type="Proteomes" id="UP000039865">
    <property type="component" value="Unassembled WGS sequence"/>
</dbReference>
<dbReference type="SUPFAM" id="SSF57850">
    <property type="entry name" value="RING/U-box"/>
    <property type="match status" value="3"/>
</dbReference>
<keyword evidence="13 15" id="KW-0472">Membrane</keyword>
<evidence type="ECO:0000256" key="12">
    <source>
        <dbReference type="ARBA" id="ARBA00022989"/>
    </source>
</evidence>
<accession>A0A078A5J3</accession>
<evidence type="ECO:0000256" key="7">
    <source>
        <dbReference type="ARBA" id="ARBA00022723"/>
    </source>
</evidence>
<keyword evidence="19" id="KW-1185">Reference proteome</keyword>
<dbReference type="AlphaFoldDB" id="A0A078A5J3"/>
<evidence type="ECO:0000256" key="14">
    <source>
        <dbReference type="PROSITE-ProRule" id="PRU00175"/>
    </source>
</evidence>
<dbReference type="InterPro" id="IPR001841">
    <property type="entry name" value="Znf_RING"/>
</dbReference>
<dbReference type="InterPro" id="IPR013083">
    <property type="entry name" value="Znf_RING/FYVE/PHD"/>
</dbReference>
<proteinExistence type="predicted"/>
<feature type="transmembrane region" description="Helical" evidence="15">
    <location>
        <begin position="402"/>
        <end position="424"/>
    </location>
</feature>
<dbReference type="EMBL" id="CCKQ01006156">
    <property type="protein sequence ID" value="CDW77444.1"/>
    <property type="molecule type" value="Genomic_DNA"/>
</dbReference>
<dbReference type="Pfam" id="PF22191">
    <property type="entry name" value="IBR_1"/>
    <property type="match status" value="1"/>
</dbReference>
<feature type="transmembrane region" description="Helical" evidence="15">
    <location>
        <begin position="358"/>
        <end position="390"/>
    </location>
</feature>
<dbReference type="PROSITE" id="PS50089">
    <property type="entry name" value="ZF_RING_2"/>
    <property type="match status" value="1"/>
</dbReference>
<gene>
    <name evidence="18" type="primary">Contig3085.g3295</name>
    <name evidence="18" type="ORF">STYLEM_6405</name>
</gene>
<organism evidence="18 19">
    <name type="scientific">Stylonychia lemnae</name>
    <name type="common">Ciliate</name>
    <dbReference type="NCBI Taxonomy" id="5949"/>
    <lineage>
        <taxon>Eukaryota</taxon>
        <taxon>Sar</taxon>
        <taxon>Alveolata</taxon>
        <taxon>Ciliophora</taxon>
        <taxon>Intramacronucleata</taxon>
        <taxon>Spirotrichea</taxon>
        <taxon>Stichotrichia</taxon>
        <taxon>Sporadotrichida</taxon>
        <taxon>Oxytrichidae</taxon>
        <taxon>Stylonychinae</taxon>
        <taxon>Stylonychia</taxon>
    </lineage>
</organism>
<keyword evidence="11" id="KW-0862">Zinc</keyword>
<protein>
    <recommendedName>
        <fullName evidence="4">RBR-type E3 ubiquitin transferase</fullName>
        <ecNumber evidence="4">2.3.2.31</ecNumber>
    </recommendedName>
</protein>
<dbReference type="EC" id="2.3.2.31" evidence="4"/>
<dbReference type="GO" id="GO:0031090">
    <property type="term" value="C:organelle membrane"/>
    <property type="evidence" value="ECO:0007669"/>
    <property type="project" value="UniProtKB-ARBA"/>
</dbReference>
<dbReference type="InterPro" id="IPR031127">
    <property type="entry name" value="E3_UB_ligase_RBR"/>
</dbReference>
<dbReference type="GO" id="GO:0061630">
    <property type="term" value="F:ubiquitin protein ligase activity"/>
    <property type="evidence" value="ECO:0007669"/>
    <property type="project" value="UniProtKB-EC"/>
</dbReference>
<feature type="domain" description="RING-type" evidence="16">
    <location>
        <begin position="140"/>
        <end position="186"/>
    </location>
</feature>
<keyword evidence="7" id="KW-0479">Metal-binding</keyword>
<reference evidence="18 19" key="1">
    <citation type="submission" date="2014-06" db="EMBL/GenBank/DDBJ databases">
        <authorList>
            <person name="Swart Estienne"/>
        </authorList>
    </citation>
    <scope>NUCLEOTIDE SEQUENCE [LARGE SCALE GENOMIC DNA]</scope>
    <source>
        <strain evidence="18 19">130c</strain>
    </source>
</reference>
<dbReference type="InParanoid" id="A0A078A5J3"/>
<evidence type="ECO:0000256" key="6">
    <source>
        <dbReference type="ARBA" id="ARBA00022692"/>
    </source>
</evidence>
<evidence type="ECO:0000256" key="15">
    <source>
        <dbReference type="SAM" id="Phobius"/>
    </source>
</evidence>
<evidence type="ECO:0000256" key="3">
    <source>
        <dbReference type="ARBA" id="ARBA00004906"/>
    </source>
</evidence>
<dbReference type="SMART" id="SM00647">
    <property type="entry name" value="IBR"/>
    <property type="match status" value="2"/>
</dbReference>
<evidence type="ECO:0000256" key="10">
    <source>
        <dbReference type="ARBA" id="ARBA00022786"/>
    </source>
</evidence>
<dbReference type="FunFam" id="3.30.40.10:FF:000051">
    <property type="entry name" value="RBR-type E3 ubiquitin transferase"/>
    <property type="match status" value="1"/>
</dbReference>
<evidence type="ECO:0000256" key="2">
    <source>
        <dbReference type="ARBA" id="ARBA00004167"/>
    </source>
</evidence>
<dbReference type="Pfam" id="PF01485">
    <property type="entry name" value="IBR"/>
    <property type="match status" value="1"/>
</dbReference>
<sequence length="465" mass="54667">MNQTDEMYPAQPIYEDIENQITTRHQNFIEHKIIEIIQPLQNLKIWRQKAYKSSAMLLNLKITLMIRIARVIIHIEKQQFKQMVQRCLNKKEDEKEQEFYQPKRAKNLVDDQEREIIPLVPRRFLLRNGSKRQQRRVVTCQICYSDQYQSGMVLLNCGHSYCVICLNQMILYAIDQSGEVHKLKCPDFNCPAVLPRDTIESLIERSGKFPKYLRIMRNYYLVLEKTKKFCPAPNCDNVLEKKGLNSKINCEQCKNLICFDCHCVWHIGQTCRQYIKKTQINWALRDENTQKCPQCKVIIEKDEGCNHMTCYKCQHYFCWGCGFPVKHFIHDKDIQTFYTYGICLKEKYKTISIRKLTFIYLLLAIVAQFLSFLVLLIGGALFWIAGPYFLYGDILKYLKGPVVKAVVIYLLVISYPICIFLGLLTGGLFGSLYLAVGFFPIGIIHSYYLINIIRWRRQGRSFRGK</sequence>
<evidence type="ECO:0000313" key="19">
    <source>
        <dbReference type="Proteomes" id="UP000039865"/>
    </source>
</evidence>
<dbReference type="GO" id="GO:0008270">
    <property type="term" value="F:zinc ion binding"/>
    <property type="evidence" value="ECO:0007669"/>
    <property type="project" value="UniProtKB-KW"/>
</dbReference>
<dbReference type="GO" id="GO:0005737">
    <property type="term" value="C:cytoplasm"/>
    <property type="evidence" value="ECO:0007669"/>
    <property type="project" value="UniProtKB-ARBA"/>
</dbReference>
<evidence type="ECO:0000256" key="5">
    <source>
        <dbReference type="ARBA" id="ARBA00022679"/>
    </source>
</evidence>
<dbReference type="OrthoDB" id="1431934at2759"/>
<evidence type="ECO:0000256" key="1">
    <source>
        <dbReference type="ARBA" id="ARBA00001798"/>
    </source>
</evidence>
<name>A0A078A5J3_STYLE</name>
<feature type="transmembrane region" description="Helical" evidence="15">
    <location>
        <begin position="430"/>
        <end position="450"/>
    </location>
</feature>
<comment type="subcellular location">
    <subcellularLocation>
        <location evidence="2">Membrane</location>
        <topology evidence="2">Single-pass membrane protein</topology>
    </subcellularLocation>
</comment>
<dbReference type="SMART" id="SM00184">
    <property type="entry name" value="RING"/>
    <property type="match status" value="1"/>
</dbReference>
<dbReference type="InterPro" id="IPR017907">
    <property type="entry name" value="Znf_RING_CS"/>
</dbReference>
<dbReference type="CDD" id="cd20335">
    <property type="entry name" value="BRcat_RBR"/>
    <property type="match status" value="1"/>
</dbReference>
<evidence type="ECO:0000256" key="4">
    <source>
        <dbReference type="ARBA" id="ARBA00012251"/>
    </source>
</evidence>
<comment type="catalytic activity">
    <reaction evidence="1">
        <text>[E2 ubiquitin-conjugating enzyme]-S-ubiquitinyl-L-cysteine + [acceptor protein]-L-lysine = [E2 ubiquitin-conjugating enzyme]-L-cysteine + [acceptor protein]-N(6)-ubiquitinyl-L-lysine.</text>
        <dbReference type="EC" id="2.3.2.31"/>
    </reaction>
</comment>
<feature type="domain" description="RING-type" evidence="17">
    <location>
        <begin position="136"/>
        <end position="347"/>
    </location>
</feature>
<dbReference type="CDD" id="cd20336">
    <property type="entry name" value="Rcat_RBR"/>
    <property type="match status" value="1"/>
</dbReference>
<evidence type="ECO:0000256" key="9">
    <source>
        <dbReference type="ARBA" id="ARBA00022771"/>
    </source>
</evidence>
<evidence type="ECO:0000259" key="17">
    <source>
        <dbReference type="PROSITE" id="PS51873"/>
    </source>
</evidence>
<keyword evidence="8" id="KW-0677">Repeat</keyword>
<dbReference type="InterPro" id="IPR002867">
    <property type="entry name" value="IBR_dom"/>
</dbReference>
<keyword evidence="12 15" id="KW-1133">Transmembrane helix</keyword>
<evidence type="ECO:0000259" key="16">
    <source>
        <dbReference type="PROSITE" id="PS50089"/>
    </source>
</evidence>
<keyword evidence="10" id="KW-0833">Ubl conjugation pathway</keyword>
<dbReference type="Gene3D" id="1.20.120.1750">
    <property type="match status" value="1"/>
</dbReference>
<keyword evidence="5" id="KW-0808">Transferase</keyword>
<keyword evidence="9 14" id="KW-0863">Zinc-finger</keyword>
<dbReference type="PROSITE" id="PS00518">
    <property type="entry name" value="ZF_RING_1"/>
    <property type="match status" value="1"/>
</dbReference>